<protein>
    <submittedName>
        <fullName evidence="2">VOC family protein</fullName>
    </submittedName>
</protein>
<feature type="domain" description="VOC" evidence="1">
    <location>
        <begin position="3"/>
        <end position="120"/>
    </location>
</feature>
<sequence>MNTLTWFEIPVTDLERATAFYRSVLKAEFSPEDDGEGHRKSIFETDSGVSGALSHGADWVPSESGTMVYFDANPDLAPVLDRVTQAGGEVVEPKQEVGGDHGYWARFRDTEGNIVGLLSEG</sequence>
<dbReference type="Pfam" id="PF00903">
    <property type="entry name" value="Glyoxalase"/>
    <property type="match status" value="1"/>
</dbReference>
<dbReference type="Proteomes" id="UP001172708">
    <property type="component" value="Unassembled WGS sequence"/>
</dbReference>
<accession>A0ABT8GGN8</accession>
<organism evidence="2 3">
    <name type="scientific">Demequina muriae</name>
    <dbReference type="NCBI Taxonomy" id="3051664"/>
    <lineage>
        <taxon>Bacteria</taxon>
        <taxon>Bacillati</taxon>
        <taxon>Actinomycetota</taxon>
        <taxon>Actinomycetes</taxon>
        <taxon>Micrococcales</taxon>
        <taxon>Demequinaceae</taxon>
        <taxon>Demequina</taxon>
    </lineage>
</organism>
<gene>
    <name evidence="2" type="ORF">QQX02_06650</name>
</gene>
<dbReference type="PANTHER" id="PTHR33993:SF2">
    <property type="entry name" value="VOC DOMAIN-CONTAINING PROTEIN"/>
    <property type="match status" value="1"/>
</dbReference>
<dbReference type="CDD" id="cd07247">
    <property type="entry name" value="SgaA_N_like"/>
    <property type="match status" value="1"/>
</dbReference>
<dbReference type="PANTHER" id="PTHR33993">
    <property type="entry name" value="GLYOXALASE-RELATED"/>
    <property type="match status" value="1"/>
</dbReference>
<comment type="caution">
    <text evidence="2">The sequence shown here is derived from an EMBL/GenBank/DDBJ whole genome shotgun (WGS) entry which is preliminary data.</text>
</comment>
<evidence type="ECO:0000313" key="2">
    <source>
        <dbReference type="EMBL" id="MDN4480599.1"/>
    </source>
</evidence>
<dbReference type="Gene3D" id="3.10.180.10">
    <property type="entry name" value="2,3-Dihydroxybiphenyl 1,2-Dioxygenase, domain 1"/>
    <property type="match status" value="1"/>
</dbReference>
<dbReference type="InterPro" id="IPR037523">
    <property type="entry name" value="VOC_core"/>
</dbReference>
<dbReference type="EMBL" id="JAUHQA010000001">
    <property type="protein sequence ID" value="MDN4480599.1"/>
    <property type="molecule type" value="Genomic_DNA"/>
</dbReference>
<dbReference type="PROSITE" id="PS51819">
    <property type="entry name" value="VOC"/>
    <property type="match status" value="1"/>
</dbReference>
<evidence type="ECO:0000259" key="1">
    <source>
        <dbReference type="PROSITE" id="PS51819"/>
    </source>
</evidence>
<dbReference type="InterPro" id="IPR052164">
    <property type="entry name" value="Anthracycline_SecMetBiosynth"/>
</dbReference>
<evidence type="ECO:0000313" key="3">
    <source>
        <dbReference type="Proteomes" id="UP001172708"/>
    </source>
</evidence>
<dbReference type="InterPro" id="IPR004360">
    <property type="entry name" value="Glyas_Fos-R_dOase_dom"/>
</dbReference>
<proteinExistence type="predicted"/>
<reference evidence="2" key="1">
    <citation type="submission" date="2023-06" db="EMBL/GenBank/DDBJ databases">
        <title>Egi l300058.</title>
        <authorList>
            <person name="Gao L."/>
            <person name="Fang B.-Z."/>
            <person name="Li W.-J."/>
        </authorList>
    </citation>
    <scope>NUCLEOTIDE SEQUENCE</scope>
    <source>
        <strain evidence="2">EGI L300058</strain>
    </source>
</reference>
<dbReference type="RefSeq" id="WP_301142034.1">
    <property type="nucleotide sequence ID" value="NZ_JAUHQA010000001.1"/>
</dbReference>
<keyword evidence="3" id="KW-1185">Reference proteome</keyword>
<dbReference type="InterPro" id="IPR029068">
    <property type="entry name" value="Glyas_Bleomycin-R_OHBP_Dase"/>
</dbReference>
<dbReference type="SUPFAM" id="SSF54593">
    <property type="entry name" value="Glyoxalase/Bleomycin resistance protein/Dihydroxybiphenyl dioxygenase"/>
    <property type="match status" value="1"/>
</dbReference>
<name>A0ABT8GGN8_9MICO</name>